<evidence type="ECO:0000256" key="13">
    <source>
        <dbReference type="ARBA" id="ARBA00022840"/>
    </source>
</evidence>
<evidence type="ECO:0000256" key="8">
    <source>
        <dbReference type="ARBA" id="ARBA00022553"/>
    </source>
</evidence>
<evidence type="ECO:0000256" key="10">
    <source>
        <dbReference type="ARBA" id="ARBA00022723"/>
    </source>
</evidence>
<keyword evidence="10" id="KW-0479">Metal-binding</keyword>
<comment type="cofactor">
    <cofactor evidence="2">
        <name>[4Fe-4S] cluster</name>
        <dbReference type="ChEBI" id="CHEBI:49883"/>
    </cofactor>
</comment>
<comment type="catalytic activity">
    <reaction evidence="1">
        <text>ATP + protein L-histidine = ADP + protein N-phospho-L-histidine.</text>
        <dbReference type="EC" id="2.7.13.3"/>
    </reaction>
</comment>
<dbReference type="InterPro" id="IPR050482">
    <property type="entry name" value="Sensor_HK_TwoCompSys"/>
</dbReference>
<evidence type="ECO:0000256" key="16">
    <source>
        <dbReference type="ARBA" id="ARBA00023014"/>
    </source>
</evidence>
<evidence type="ECO:0000256" key="4">
    <source>
        <dbReference type="ARBA" id="ARBA00012438"/>
    </source>
</evidence>
<dbReference type="CDD" id="cd16917">
    <property type="entry name" value="HATPase_UhpB-NarQ-NarX-like"/>
    <property type="match status" value="1"/>
</dbReference>
<dbReference type="InterPro" id="IPR036890">
    <property type="entry name" value="HATPase_C_sf"/>
</dbReference>
<dbReference type="SMART" id="SM00387">
    <property type="entry name" value="HATPase_c"/>
    <property type="match status" value="1"/>
</dbReference>
<dbReference type="InterPro" id="IPR017205">
    <property type="entry name" value="Sig_transdc_His_kinase_ChrS"/>
</dbReference>
<dbReference type="PANTHER" id="PTHR24421:SF10">
    <property type="entry name" value="NITRATE_NITRITE SENSOR PROTEIN NARQ"/>
    <property type="match status" value="1"/>
</dbReference>
<feature type="compositionally biased region" description="Low complexity" evidence="20">
    <location>
        <begin position="1"/>
        <end position="12"/>
    </location>
</feature>
<keyword evidence="11" id="KW-0547">Nucleotide-binding</keyword>
<keyword evidence="9" id="KW-0808">Transferase</keyword>
<keyword evidence="13" id="KW-0067">ATP-binding</keyword>
<evidence type="ECO:0000256" key="12">
    <source>
        <dbReference type="ARBA" id="ARBA00022777"/>
    </source>
</evidence>
<keyword evidence="6" id="KW-0004">4Fe-4S</keyword>
<dbReference type="GO" id="GO:0016301">
    <property type="term" value="F:kinase activity"/>
    <property type="evidence" value="ECO:0007669"/>
    <property type="project" value="UniProtKB-KW"/>
</dbReference>
<evidence type="ECO:0000256" key="18">
    <source>
        <dbReference type="ARBA" id="ARBA00030800"/>
    </source>
</evidence>
<dbReference type="Pfam" id="PF02518">
    <property type="entry name" value="HATPase_c"/>
    <property type="match status" value="1"/>
</dbReference>
<dbReference type="PROSITE" id="PS50109">
    <property type="entry name" value="HIS_KIN"/>
    <property type="match status" value="1"/>
</dbReference>
<keyword evidence="16" id="KW-0411">Iron-sulfur</keyword>
<dbReference type="InterPro" id="IPR003594">
    <property type="entry name" value="HATPase_dom"/>
</dbReference>
<dbReference type="InterPro" id="IPR004358">
    <property type="entry name" value="Sig_transdc_His_kin-like_C"/>
</dbReference>
<dbReference type="Gene3D" id="3.30.565.10">
    <property type="entry name" value="Histidine kinase-like ATPase, C-terminal domain"/>
    <property type="match status" value="1"/>
</dbReference>
<keyword evidence="8" id="KW-0597">Phosphoprotein</keyword>
<comment type="function">
    <text evidence="17">Member of the two-component regulatory system NreB/NreC involved in the control of dissimilatory nitrate/nitrite reduction in response to oxygen. NreB functions as a direct oxygen sensor histidine kinase which is autophosphorylated, in the absence of oxygen, probably at the conserved histidine residue, and transfers its phosphate group probably to a conserved aspartate residue of NreC. NreB/NreC activates the expression of the nitrate (narGHJI) and nitrite (nir) reductase operons, as well as the putative nitrate transporter gene narT.</text>
</comment>
<reference evidence="23 24" key="1">
    <citation type="submission" date="2020-06" db="EMBL/GenBank/DDBJ databases">
        <title>Actinomadura xiongansis sp. nov., isolated from soil of Baiyangdian.</title>
        <authorList>
            <person name="Zhang X."/>
        </authorList>
    </citation>
    <scope>NUCLEOTIDE SEQUENCE [LARGE SCALE GENOMIC DNA]</scope>
    <source>
        <strain evidence="23 24">HBUM206468</strain>
    </source>
</reference>
<keyword evidence="12 23" id="KW-0418">Kinase</keyword>
<protein>
    <recommendedName>
        <fullName evidence="5">Oxygen sensor histidine kinase NreB</fullName>
        <ecNumber evidence="4">2.7.13.3</ecNumber>
    </recommendedName>
    <alternativeName>
        <fullName evidence="18">Nitrogen regulation protein B</fullName>
    </alternativeName>
</protein>
<dbReference type="SUPFAM" id="SSF55874">
    <property type="entry name" value="ATPase domain of HSP90 chaperone/DNA topoisomerase II/histidine kinase"/>
    <property type="match status" value="1"/>
</dbReference>
<evidence type="ECO:0000313" key="23">
    <source>
        <dbReference type="EMBL" id="MBC6465904.1"/>
    </source>
</evidence>
<evidence type="ECO:0000313" key="24">
    <source>
        <dbReference type="Proteomes" id="UP000805614"/>
    </source>
</evidence>
<keyword evidence="15" id="KW-0902">Two-component regulatory system</keyword>
<evidence type="ECO:0000256" key="6">
    <source>
        <dbReference type="ARBA" id="ARBA00022485"/>
    </source>
</evidence>
<evidence type="ECO:0000259" key="22">
    <source>
        <dbReference type="PROSITE" id="PS50109"/>
    </source>
</evidence>
<keyword evidence="21" id="KW-0472">Membrane</keyword>
<feature type="transmembrane region" description="Helical" evidence="21">
    <location>
        <begin position="111"/>
        <end position="133"/>
    </location>
</feature>
<dbReference type="Proteomes" id="UP000805614">
    <property type="component" value="Unassembled WGS sequence"/>
</dbReference>
<feature type="transmembrane region" description="Helical" evidence="21">
    <location>
        <begin position="52"/>
        <end position="69"/>
    </location>
</feature>
<evidence type="ECO:0000256" key="1">
    <source>
        <dbReference type="ARBA" id="ARBA00000085"/>
    </source>
</evidence>
<dbReference type="EC" id="2.7.13.3" evidence="4"/>
<dbReference type="Pfam" id="PF07730">
    <property type="entry name" value="HisKA_3"/>
    <property type="match status" value="1"/>
</dbReference>
<dbReference type="InterPro" id="IPR005467">
    <property type="entry name" value="His_kinase_dom"/>
</dbReference>
<evidence type="ECO:0000256" key="3">
    <source>
        <dbReference type="ARBA" id="ARBA00004496"/>
    </source>
</evidence>
<dbReference type="PRINTS" id="PR00344">
    <property type="entry name" value="BCTRLSENSOR"/>
</dbReference>
<evidence type="ECO:0000256" key="17">
    <source>
        <dbReference type="ARBA" id="ARBA00024827"/>
    </source>
</evidence>
<dbReference type="PANTHER" id="PTHR24421">
    <property type="entry name" value="NITRATE/NITRITE SENSOR PROTEIN NARX-RELATED"/>
    <property type="match status" value="1"/>
</dbReference>
<evidence type="ECO:0000256" key="14">
    <source>
        <dbReference type="ARBA" id="ARBA00023004"/>
    </source>
</evidence>
<gene>
    <name evidence="23" type="ORF">HKK74_10395</name>
</gene>
<keyword evidence="21" id="KW-1133">Transmembrane helix</keyword>
<keyword evidence="21" id="KW-0812">Transmembrane</keyword>
<feature type="transmembrane region" description="Helical" evidence="21">
    <location>
        <begin position="28"/>
        <end position="46"/>
    </location>
</feature>
<keyword evidence="19" id="KW-0175">Coiled coil</keyword>
<feature type="region of interest" description="Disordered" evidence="20">
    <location>
        <begin position="1"/>
        <end position="22"/>
    </location>
</feature>
<comment type="subcellular location">
    <subcellularLocation>
        <location evidence="3">Cytoplasm</location>
    </subcellularLocation>
</comment>
<feature type="transmembrane region" description="Helical" evidence="21">
    <location>
        <begin position="81"/>
        <end position="99"/>
    </location>
</feature>
<evidence type="ECO:0000256" key="20">
    <source>
        <dbReference type="SAM" id="MobiDB-lite"/>
    </source>
</evidence>
<evidence type="ECO:0000256" key="11">
    <source>
        <dbReference type="ARBA" id="ARBA00022741"/>
    </source>
</evidence>
<evidence type="ECO:0000256" key="19">
    <source>
        <dbReference type="SAM" id="Coils"/>
    </source>
</evidence>
<accession>A0ABR7LM49</accession>
<name>A0ABR7LM49_9ACTN</name>
<evidence type="ECO:0000256" key="5">
    <source>
        <dbReference type="ARBA" id="ARBA00017322"/>
    </source>
</evidence>
<proteinExistence type="predicted"/>
<comment type="caution">
    <text evidence="23">The sequence shown here is derived from an EMBL/GenBank/DDBJ whole genome shotgun (WGS) entry which is preliminary data.</text>
</comment>
<keyword evidence="14" id="KW-0408">Iron</keyword>
<organism evidence="23 24">
    <name type="scientific">Actinomadura alba</name>
    <dbReference type="NCBI Taxonomy" id="406431"/>
    <lineage>
        <taxon>Bacteria</taxon>
        <taxon>Bacillati</taxon>
        <taxon>Actinomycetota</taxon>
        <taxon>Actinomycetes</taxon>
        <taxon>Streptosporangiales</taxon>
        <taxon>Thermomonosporaceae</taxon>
        <taxon>Actinomadura</taxon>
    </lineage>
</organism>
<feature type="coiled-coil region" evidence="19">
    <location>
        <begin position="171"/>
        <end position="198"/>
    </location>
</feature>
<dbReference type="PIRSF" id="PIRSF037434">
    <property type="entry name" value="STHK_ChrS"/>
    <property type="match status" value="1"/>
</dbReference>
<keyword evidence="24" id="KW-1185">Reference proteome</keyword>
<dbReference type="Gene3D" id="1.20.5.1930">
    <property type="match status" value="1"/>
</dbReference>
<feature type="transmembrane region" description="Helical" evidence="21">
    <location>
        <begin position="145"/>
        <end position="167"/>
    </location>
</feature>
<evidence type="ECO:0000256" key="7">
    <source>
        <dbReference type="ARBA" id="ARBA00022490"/>
    </source>
</evidence>
<dbReference type="RefSeq" id="WP_187242922.1">
    <property type="nucleotide sequence ID" value="NZ_BAAAOK010000028.1"/>
</dbReference>
<evidence type="ECO:0000256" key="21">
    <source>
        <dbReference type="SAM" id="Phobius"/>
    </source>
</evidence>
<feature type="domain" description="Histidine kinase" evidence="22">
    <location>
        <begin position="311"/>
        <end position="400"/>
    </location>
</feature>
<evidence type="ECO:0000256" key="15">
    <source>
        <dbReference type="ARBA" id="ARBA00023012"/>
    </source>
</evidence>
<sequence>MAETTATPATATPREHAWQRGGPAPRDGYFALVLIATIVIVELQDGPAIDRLIAGALLVLLAPAYLVAGRRGLAGERPSRAGVWYVGVAAALFAASAALEQTSWFMQFALLPHIFMLLPVRAAVSVVVMMNLAPGLWLLSDQRPGTGVTLIAITAIVTTSSVAYGAWVDRIIAQSRERAELIEQLEATRTELATAHHRAGVLAERQRLSSEIHDTLAQGFTSILMLLQAAEPHAGEGARRPLELAERTARENLAEARALTAALAPPSLGSAPLAEAVRRLTERLGEEIDGTTSYETLGEPRTLPPAAEVVLLRTAQEALANVRKHAGARDVAVRVSYGDGVVRLEVCDDGAGFDESAVDSGPGGHWGLRGMRERVGQIGGTMIIDSSPGHGTTLTIEVPS</sequence>
<dbReference type="InterPro" id="IPR011712">
    <property type="entry name" value="Sig_transdc_His_kin_sub3_dim/P"/>
</dbReference>
<evidence type="ECO:0000256" key="2">
    <source>
        <dbReference type="ARBA" id="ARBA00001966"/>
    </source>
</evidence>
<dbReference type="EMBL" id="JABVEC010000006">
    <property type="protein sequence ID" value="MBC6465904.1"/>
    <property type="molecule type" value="Genomic_DNA"/>
</dbReference>
<keyword evidence="7" id="KW-0963">Cytoplasm</keyword>
<evidence type="ECO:0000256" key="9">
    <source>
        <dbReference type="ARBA" id="ARBA00022679"/>
    </source>
</evidence>